<dbReference type="NCBIfam" id="TIGR00797">
    <property type="entry name" value="matE"/>
    <property type="match status" value="1"/>
</dbReference>
<keyword evidence="8 13" id="KW-0812">Transmembrane</keyword>
<dbReference type="PIRSF" id="PIRSF006603">
    <property type="entry name" value="DinF"/>
    <property type="match status" value="1"/>
</dbReference>
<feature type="transmembrane region" description="Helical" evidence="13">
    <location>
        <begin position="194"/>
        <end position="213"/>
    </location>
</feature>
<comment type="function">
    <text evidence="1">Multidrug efflux pump.</text>
</comment>
<keyword evidence="7" id="KW-1003">Cell membrane</keyword>
<dbReference type="PANTHER" id="PTHR43298:SF2">
    <property type="entry name" value="FMN_FAD EXPORTER YEEO-RELATED"/>
    <property type="match status" value="1"/>
</dbReference>
<evidence type="ECO:0000256" key="8">
    <source>
        <dbReference type="ARBA" id="ARBA00022692"/>
    </source>
</evidence>
<keyword evidence="15" id="KW-1185">Reference proteome</keyword>
<feature type="transmembrane region" description="Helical" evidence="13">
    <location>
        <begin position="93"/>
        <end position="115"/>
    </location>
</feature>
<dbReference type="AlphaFoldDB" id="A0A1I0HP23"/>
<evidence type="ECO:0000256" key="2">
    <source>
        <dbReference type="ARBA" id="ARBA00004651"/>
    </source>
</evidence>
<keyword evidence="10" id="KW-0406">Ion transport</keyword>
<reference evidence="14 15" key="1">
    <citation type="submission" date="2016-10" db="EMBL/GenBank/DDBJ databases">
        <authorList>
            <person name="de Groot N.N."/>
        </authorList>
    </citation>
    <scope>NUCLEOTIDE SEQUENCE [LARGE SCALE GENOMIC DNA]</scope>
    <source>
        <strain evidence="14 15">KH1P1</strain>
    </source>
</reference>
<proteinExistence type="inferred from homology"/>
<feature type="transmembrane region" description="Helical" evidence="13">
    <location>
        <begin position="48"/>
        <end position="72"/>
    </location>
</feature>
<dbReference type="Pfam" id="PF01554">
    <property type="entry name" value="MatE"/>
    <property type="match status" value="2"/>
</dbReference>
<dbReference type="GO" id="GO:0015297">
    <property type="term" value="F:antiporter activity"/>
    <property type="evidence" value="ECO:0007669"/>
    <property type="project" value="UniProtKB-KW"/>
</dbReference>
<accession>A0A1I0HP23</accession>
<feature type="transmembrane region" description="Helical" evidence="13">
    <location>
        <begin position="252"/>
        <end position="271"/>
    </location>
</feature>
<dbReference type="GO" id="GO:0006811">
    <property type="term" value="P:monoatomic ion transport"/>
    <property type="evidence" value="ECO:0007669"/>
    <property type="project" value="UniProtKB-KW"/>
</dbReference>
<sequence>MKSKVDFINENTTRALMKLFIPLMLAMTLTMAYSMVDSLWVGNLLGEAGMSALTASTAIVLIMNSLSMGVGNGVSVMIAQRVGAKNTVGVKRAAAVVMIVSLVFSGAICLVGELASEYLLTAMGTPAEVLTEAVSYLRLYLIGNVALFLYMQFTSIFRAFGDSVFQMKGMLMTVIVNAILDPIMINWWGFNGVAIATVISEFVCLAYAFAYHYKKKWFSFDFKAMTWEDVKTMGRLCVPTSIQSIMPALSSAVMITFVNPFGLTALAGYGVVRNLELIMFMPTNAMSMAVTSIVGQCKGAGRIDRAGDYCKKAMLTGGVLIGLVSALVICTSPILSGCFGQGAEVGVIVAEFFHIVSIGYVLYMLTSCIQGYITGIGRPEKAMLLLIAYYIIFRVLPALMLKHIFGLSGIWFAFLVSHILACVLAFVLLQISDKIFLKPVKNT</sequence>
<evidence type="ECO:0000256" key="1">
    <source>
        <dbReference type="ARBA" id="ARBA00003408"/>
    </source>
</evidence>
<dbReference type="CDD" id="cd13138">
    <property type="entry name" value="MATE_yoeA_like"/>
    <property type="match status" value="1"/>
</dbReference>
<dbReference type="PANTHER" id="PTHR43298">
    <property type="entry name" value="MULTIDRUG RESISTANCE PROTEIN NORM-RELATED"/>
    <property type="match status" value="1"/>
</dbReference>
<evidence type="ECO:0000256" key="6">
    <source>
        <dbReference type="ARBA" id="ARBA00022449"/>
    </source>
</evidence>
<evidence type="ECO:0000256" key="13">
    <source>
        <dbReference type="SAM" id="Phobius"/>
    </source>
</evidence>
<keyword evidence="9 13" id="KW-1133">Transmembrane helix</keyword>
<evidence type="ECO:0000256" key="10">
    <source>
        <dbReference type="ARBA" id="ARBA00023065"/>
    </source>
</evidence>
<dbReference type="EMBL" id="FOIL01000055">
    <property type="protein sequence ID" value="SET85864.1"/>
    <property type="molecule type" value="Genomic_DNA"/>
</dbReference>
<protein>
    <recommendedName>
        <fullName evidence="4">Probable multidrug resistance protein NorM</fullName>
    </recommendedName>
    <alternativeName>
        <fullName evidence="12">Multidrug-efflux transporter</fullName>
    </alternativeName>
</protein>
<evidence type="ECO:0000256" key="12">
    <source>
        <dbReference type="ARBA" id="ARBA00031636"/>
    </source>
</evidence>
<comment type="subcellular location">
    <subcellularLocation>
        <location evidence="2">Cell membrane</location>
        <topology evidence="2">Multi-pass membrane protein</topology>
    </subcellularLocation>
</comment>
<organism evidence="14 15">
    <name type="scientific">[Clostridium] aminophilum</name>
    <dbReference type="NCBI Taxonomy" id="1526"/>
    <lineage>
        <taxon>Bacteria</taxon>
        <taxon>Bacillati</taxon>
        <taxon>Bacillota</taxon>
        <taxon>Clostridia</taxon>
        <taxon>Lachnospirales</taxon>
        <taxon>Lachnospiraceae</taxon>
    </lineage>
</organism>
<feature type="transmembrane region" description="Helical" evidence="13">
    <location>
        <begin position="410"/>
        <end position="429"/>
    </location>
</feature>
<evidence type="ECO:0000256" key="11">
    <source>
        <dbReference type="ARBA" id="ARBA00023136"/>
    </source>
</evidence>
<dbReference type="GO" id="GO:0042910">
    <property type="term" value="F:xenobiotic transmembrane transporter activity"/>
    <property type="evidence" value="ECO:0007669"/>
    <property type="project" value="InterPro"/>
</dbReference>
<evidence type="ECO:0000256" key="9">
    <source>
        <dbReference type="ARBA" id="ARBA00022989"/>
    </source>
</evidence>
<evidence type="ECO:0000313" key="15">
    <source>
        <dbReference type="Proteomes" id="UP000199820"/>
    </source>
</evidence>
<evidence type="ECO:0000256" key="7">
    <source>
        <dbReference type="ARBA" id="ARBA00022475"/>
    </source>
</evidence>
<keyword evidence="5" id="KW-0813">Transport</keyword>
<name>A0A1I0HP23_9FIRM</name>
<dbReference type="InterPro" id="IPR048279">
    <property type="entry name" value="MdtK-like"/>
</dbReference>
<feature type="transmembrane region" description="Helical" evidence="13">
    <location>
        <begin position="135"/>
        <end position="157"/>
    </location>
</feature>
<feature type="transmembrane region" description="Helical" evidence="13">
    <location>
        <begin position="315"/>
        <end position="335"/>
    </location>
</feature>
<feature type="transmembrane region" description="Helical" evidence="13">
    <location>
        <begin position="16"/>
        <end position="36"/>
    </location>
</feature>
<feature type="transmembrane region" description="Helical" evidence="13">
    <location>
        <begin position="384"/>
        <end position="404"/>
    </location>
</feature>
<evidence type="ECO:0000256" key="4">
    <source>
        <dbReference type="ARBA" id="ARBA00020268"/>
    </source>
</evidence>
<evidence type="ECO:0000256" key="3">
    <source>
        <dbReference type="ARBA" id="ARBA00010199"/>
    </source>
</evidence>
<dbReference type="Proteomes" id="UP000199820">
    <property type="component" value="Unassembled WGS sequence"/>
</dbReference>
<dbReference type="InterPro" id="IPR002528">
    <property type="entry name" value="MATE_fam"/>
</dbReference>
<evidence type="ECO:0000256" key="5">
    <source>
        <dbReference type="ARBA" id="ARBA00022448"/>
    </source>
</evidence>
<gene>
    <name evidence="14" type="ORF">SAMN04487771_10557</name>
</gene>
<dbReference type="OrthoDB" id="9776324at2"/>
<keyword evidence="11 13" id="KW-0472">Membrane</keyword>
<evidence type="ECO:0000313" key="14">
    <source>
        <dbReference type="EMBL" id="SET85864.1"/>
    </source>
</evidence>
<keyword evidence="6" id="KW-0050">Antiport</keyword>
<feature type="transmembrane region" description="Helical" evidence="13">
    <location>
        <begin position="347"/>
        <end position="372"/>
    </location>
</feature>
<comment type="similarity">
    <text evidence="3">Belongs to the multi antimicrobial extrusion (MATE) (TC 2.A.66.1) family.</text>
</comment>
<dbReference type="RefSeq" id="WP_074650267.1">
    <property type="nucleotide sequence ID" value="NZ_FOIL01000055.1"/>
</dbReference>
<dbReference type="InterPro" id="IPR050222">
    <property type="entry name" value="MATE_MdtK"/>
</dbReference>
<dbReference type="GO" id="GO:0005886">
    <property type="term" value="C:plasma membrane"/>
    <property type="evidence" value="ECO:0007669"/>
    <property type="project" value="UniProtKB-SubCell"/>
</dbReference>